<dbReference type="InterPro" id="IPR051162">
    <property type="entry name" value="T4SS_component"/>
</dbReference>
<keyword evidence="2" id="KW-0547">Nucleotide-binding</keyword>
<feature type="domain" description="TraG P-loop" evidence="5">
    <location>
        <begin position="614"/>
        <end position="743"/>
    </location>
</feature>
<sequence>MQIEYRDSAQGFADLLRYSSPVADGVMLGKGGELIAGFYYRGTDTESATNPELETVAARLNAAMARFGSGWMIHVDAIRSSAIGYPEEGDFSFPVARLMDAERREQYNQEGGHHESLYAIVFTYLPPSRFESKAKAMMYDESDDVSVATRTVHDDVLMKFERAIAEAFAQLRSVFEDISRMRCHDRINEVDGSKVVVDDLMGYLHYCATGIMQNIVVPKPGIYADSIIGSQDFTGGNNPKIGKKNIRIVTIEGFPSASVPGILGALNMLPISYRWSSRFIFLEAQEGRNISDRLRKRWKQKVRGVKDQMMNTNTGSVDEDALEMMVDAQSAMSAAQSGLVKFGHYTSVVVLMDEDRTVLDESVVECLTLIRNLGFVTRLEDVNSIEAYLGSLPGHGYENVRKPMIHSLNLTHLIPTTAAWPGPKRNQCPFYPKNSPPLFYAATTGNAPFRVSLHVGDVGHTLILGPTGAGKSTLLEFMEAQHLRYKNAKLFKFEKGYSSFVLCNALGGTYYDIGGEHQQYAFCPLARVHNASERIWAEGYIEVLLELQGFKVTSAHRIMIRDAMNLLASTEADRRTMTDFVATLQDEKMQQALQFYTLDGGNQILDARSDSMHFDRVSVFEMEHLMNMGEMHVVPILLYLFRCVERQLDGSPVMLVLDEAWLMLSHKLFQEKIREWLKVMRKANCAVVFATQSISDVGNSPIRDVIYQSCLTKILLPNAEARINESCNEQYRLIGMNERQIDMLAYATPKQDYYYLSSLGRRMFRLGLGPVCMSFVGASGKEDVAMARHLMETHGKSWPAEWLRINARKPWGRGLERWATVLDYELREAA</sequence>
<proteinExistence type="inferred from homology"/>
<reference evidence="7" key="1">
    <citation type="journal article" date="2019" name="Int. J. Syst. Evol. Microbiol.">
        <title>The Global Catalogue of Microorganisms (GCM) 10K type strain sequencing project: providing services to taxonomists for standard genome sequencing and annotation.</title>
        <authorList>
            <consortium name="The Broad Institute Genomics Platform"/>
            <consortium name="The Broad Institute Genome Sequencing Center for Infectious Disease"/>
            <person name="Wu L."/>
            <person name="Ma J."/>
        </authorList>
    </citation>
    <scope>NUCLEOTIDE SEQUENCE [LARGE SCALE GENOMIC DNA]</scope>
    <source>
        <strain evidence="7">KCTC 42986</strain>
    </source>
</reference>
<keyword evidence="7" id="KW-1185">Reference proteome</keyword>
<evidence type="ECO:0000256" key="1">
    <source>
        <dbReference type="ARBA" id="ARBA00006512"/>
    </source>
</evidence>
<protein>
    <submittedName>
        <fullName evidence="6">Transporter</fullName>
    </submittedName>
</protein>
<evidence type="ECO:0000313" key="6">
    <source>
        <dbReference type="EMBL" id="MFC3110931.1"/>
    </source>
</evidence>
<dbReference type="NCBIfam" id="NF010404">
    <property type="entry name" value="PRK13830.1"/>
    <property type="match status" value="1"/>
</dbReference>
<dbReference type="Pfam" id="PF03135">
    <property type="entry name" value="CagE_TrbE_VirB"/>
    <property type="match status" value="1"/>
</dbReference>
<dbReference type="InterPro" id="IPR043964">
    <property type="entry name" value="P-loop_TraG"/>
</dbReference>
<dbReference type="RefSeq" id="WP_390333132.1">
    <property type="nucleotide sequence ID" value="NZ_JBHRTP010000091.1"/>
</dbReference>
<evidence type="ECO:0000259" key="4">
    <source>
        <dbReference type="Pfam" id="PF03135"/>
    </source>
</evidence>
<keyword evidence="3" id="KW-0067">ATP-binding</keyword>
<dbReference type="InterPro" id="IPR018145">
    <property type="entry name" value="CagE_TrbE_VirB_cntrl_dom"/>
</dbReference>
<dbReference type="EMBL" id="JBHRTP010000091">
    <property type="protein sequence ID" value="MFC3110931.1"/>
    <property type="molecule type" value="Genomic_DNA"/>
</dbReference>
<accession>A0ABV7F9L4</accession>
<comment type="similarity">
    <text evidence="1">Belongs to the TrbE/VirB4 family.</text>
</comment>
<organism evidence="6 7">
    <name type="scientific">Undibacterium arcticum</name>
    <dbReference type="NCBI Taxonomy" id="1762892"/>
    <lineage>
        <taxon>Bacteria</taxon>
        <taxon>Pseudomonadati</taxon>
        <taxon>Pseudomonadota</taxon>
        <taxon>Betaproteobacteria</taxon>
        <taxon>Burkholderiales</taxon>
        <taxon>Oxalobacteraceae</taxon>
        <taxon>Undibacterium</taxon>
    </lineage>
</organism>
<feature type="domain" description="CagE TrbE VirB component of type IV transporter system central" evidence="4">
    <location>
        <begin position="189"/>
        <end position="401"/>
    </location>
</feature>
<dbReference type="SUPFAM" id="SSF52540">
    <property type="entry name" value="P-loop containing nucleoside triphosphate hydrolases"/>
    <property type="match status" value="1"/>
</dbReference>
<dbReference type="Gene3D" id="3.40.50.300">
    <property type="entry name" value="P-loop containing nucleotide triphosphate hydrolases"/>
    <property type="match status" value="1"/>
</dbReference>
<dbReference type="CDD" id="cd01127">
    <property type="entry name" value="TrwB_TraG_TraD_VirD4"/>
    <property type="match status" value="1"/>
</dbReference>
<name>A0ABV7F9L4_9BURK</name>
<dbReference type="Pfam" id="PF19044">
    <property type="entry name" value="P-loop_TraG"/>
    <property type="match status" value="1"/>
</dbReference>
<dbReference type="InterPro" id="IPR027417">
    <property type="entry name" value="P-loop_NTPase"/>
</dbReference>
<dbReference type="PANTHER" id="PTHR30121">
    <property type="entry name" value="UNCHARACTERIZED PROTEIN YJGR-RELATED"/>
    <property type="match status" value="1"/>
</dbReference>
<evidence type="ECO:0000256" key="3">
    <source>
        <dbReference type="ARBA" id="ARBA00022840"/>
    </source>
</evidence>
<dbReference type="PANTHER" id="PTHR30121:SF12">
    <property type="entry name" value="TYPE IV SECRETION SYSTEM PROTEIN CAGE"/>
    <property type="match status" value="1"/>
</dbReference>
<dbReference type="Proteomes" id="UP001595530">
    <property type="component" value="Unassembled WGS sequence"/>
</dbReference>
<evidence type="ECO:0000256" key="2">
    <source>
        <dbReference type="ARBA" id="ARBA00022741"/>
    </source>
</evidence>
<comment type="caution">
    <text evidence="6">The sequence shown here is derived from an EMBL/GenBank/DDBJ whole genome shotgun (WGS) entry which is preliminary data.</text>
</comment>
<evidence type="ECO:0000259" key="5">
    <source>
        <dbReference type="Pfam" id="PF19044"/>
    </source>
</evidence>
<gene>
    <name evidence="6" type="ORF">ACFOFO_23750</name>
</gene>
<evidence type="ECO:0000313" key="7">
    <source>
        <dbReference type="Proteomes" id="UP001595530"/>
    </source>
</evidence>